<dbReference type="Proteomes" id="UP000002710">
    <property type="component" value="Chromosome"/>
</dbReference>
<keyword evidence="5" id="KW-1185">Reference proteome</keyword>
<dbReference type="HOGENOM" id="CLU_017028_0_3_7"/>
<keyword evidence="2" id="KW-0732">Signal</keyword>
<dbReference type="GO" id="GO:0043190">
    <property type="term" value="C:ATP-binding cassette (ABC) transporter complex"/>
    <property type="evidence" value="ECO:0007669"/>
    <property type="project" value="InterPro"/>
</dbReference>
<dbReference type="Gene3D" id="3.10.105.10">
    <property type="entry name" value="Dipeptide-binding Protein, Domain 3"/>
    <property type="match status" value="1"/>
</dbReference>
<dbReference type="EMBL" id="CP000112">
    <property type="protein sequence ID" value="ABB39968.1"/>
    <property type="molecule type" value="Genomic_DNA"/>
</dbReference>
<dbReference type="SUPFAM" id="SSF53850">
    <property type="entry name" value="Periplasmic binding protein-like II"/>
    <property type="match status" value="1"/>
</dbReference>
<evidence type="ECO:0000256" key="1">
    <source>
        <dbReference type="ARBA" id="ARBA00005695"/>
    </source>
</evidence>
<dbReference type="Gene3D" id="3.90.76.10">
    <property type="entry name" value="Dipeptide-binding Protein, Domain 1"/>
    <property type="match status" value="1"/>
</dbReference>
<dbReference type="InterPro" id="IPR030678">
    <property type="entry name" value="Peptide/Ni-bd"/>
</dbReference>
<dbReference type="STRING" id="207559.Dde_3174"/>
<dbReference type="InterPro" id="IPR039424">
    <property type="entry name" value="SBP_5"/>
</dbReference>
<accession>Q30WH8</accession>
<feature type="domain" description="Solute-binding protein family 5" evidence="3">
    <location>
        <begin position="85"/>
        <end position="436"/>
    </location>
</feature>
<name>Q30WH8_OLEA2</name>
<dbReference type="KEGG" id="dde:Dde_3174"/>
<evidence type="ECO:0000259" key="3">
    <source>
        <dbReference type="Pfam" id="PF00496"/>
    </source>
</evidence>
<dbReference type="GO" id="GO:0015833">
    <property type="term" value="P:peptide transport"/>
    <property type="evidence" value="ECO:0007669"/>
    <property type="project" value="TreeGrafter"/>
</dbReference>
<sequence>MPESTARPHFAAARHMMGIAALFAAMLTVFAAFAPQPAAAAGSLVFARASDAVTLDPARAPDLESTKVIANIYEGLVTVAESGTEIVPALARSWESSADGTRWTFHLRHGVVFHDGTPLTAQAVVQSFMRQIDPERSDFAGDSGVSRFTFRHITAVSAPDDHTVLITLDAPFPPFLHNMSMATASVISPAGGDIPAGTGPFRLHTWEKGRRIVLKAHTEYWRGAPQLDTVVLEVIPKASDRLTALNVGAIDAFDGVTSDIARHASAQSSIQLSSRTGLRIAYLAMNTQKPPFDNPAVRRALNMAVNKIPMQTLIYGNTAVVAHNVIPETVWAYDETLPPYVYDPAAARDMLAQAGYPQGFTATLYFCPRPFYPEGIEALIRNELAAVNVRLDIRYTEWTEHLKATGNAEHDMCIISWGGYNSDPDNFFYPLFHPHNAVTPHAQNRAFYTNPQVSRLIEKAQQETDPGIRKEHYRRIQRLIRNDAPWIPLVYNRELLAHSVDVTGLRLDATGVVRFYGAHVRHD</sequence>
<dbReference type="RefSeq" id="WP_011368922.1">
    <property type="nucleotide sequence ID" value="NC_007519.1"/>
</dbReference>
<organism evidence="4 5">
    <name type="scientific">Oleidesulfovibrio alaskensis (strain ATCC BAA-1058 / DSM 17464 / G20)</name>
    <name type="common">Desulfovibrio alaskensis</name>
    <dbReference type="NCBI Taxonomy" id="207559"/>
    <lineage>
        <taxon>Bacteria</taxon>
        <taxon>Pseudomonadati</taxon>
        <taxon>Thermodesulfobacteriota</taxon>
        <taxon>Desulfovibrionia</taxon>
        <taxon>Desulfovibrionales</taxon>
        <taxon>Desulfovibrionaceae</taxon>
        <taxon>Oleidesulfovibrio</taxon>
    </lineage>
</organism>
<protein>
    <submittedName>
        <fullName evidence="4">ABC-type transporter, periplasmic subunit</fullName>
    </submittedName>
</protein>
<comment type="similarity">
    <text evidence="1">Belongs to the bacterial solute-binding protein 5 family.</text>
</comment>
<dbReference type="PANTHER" id="PTHR30290:SF38">
    <property type="entry name" value="D,D-DIPEPTIDE-BINDING PERIPLASMIC PROTEIN DDPA-RELATED"/>
    <property type="match status" value="1"/>
</dbReference>
<dbReference type="AlphaFoldDB" id="Q30WH8"/>
<proteinExistence type="inferred from homology"/>
<reference evidence="4 5" key="1">
    <citation type="journal article" date="2011" name="J. Bacteriol.">
        <title>Complete genome sequence and updated annotation of Desulfovibrio alaskensis G20.</title>
        <authorList>
            <person name="Hauser L.J."/>
            <person name="Land M.L."/>
            <person name="Brown S.D."/>
            <person name="Larimer F."/>
            <person name="Keller K.L."/>
            <person name="Rapp-Giles B.J."/>
            <person name="Price M.N."/>
            <person name="Lin M."/>
            <person name="Bruce D.C."/>
            <person name="Detter J.C."/>
            <person name="Tapia R."/>
            <person name="Han C.S."/>
            <person name="Goodwin L.A."/>
            <person name="Cheng J.F."/>
            <person name="Pitluck S."/>
            <person name="Copeland A."/>
            <person name="Lucas S."/>
            <person name="Nolan M."/>
            <person name="Lapidus A.L."/>
            <person name="Palumbo A.V."/>
            <person name="Wall J.D."/>
        </authorList>
    </citation>
    <scope>NUCLEOTIDE SEQUENCE [LARGE SCALE GENOMIC DNA]</scope>
    <source>
        <strain evidence="5">ATCC BAA 1058 / DSM 17464 / G20</strain>
    </source>
</reference>
<dbReference type="GO" id="GO:0030288">
    <property type="term" value="C:outer membrane-bounded periplasmic space"/>
    <property type="evidence" value="ECO:0007669"/>
    <property type="project" value="UniProtKB-ARBA"/>
</dbReference>
<dbReference type="Gene3D" id="3.40.190.10">
    <property type="entry name" value="Periplasmic binding protein-like II"/>
    <property type="match status" value="1"/>
</dbReference>
<dbReference type="InterPro" id="IPR000914">
    <property type="entry name" value="SBP_5_dom"/>
</dbReference>
<evidence type="ECO:0000256" key="2">
    <source>
        <dbReference type="ARBA" id="ARBA00022729"/>
    </source>
</evidence>
<evidence type="ECO:0000313" key="4">
    <source>
        <dbReference type="EMBL" id="ABB39968.1"/>
    </source>
</evidence>
<dbReference type="GO" id="GO:1904680">
    <property type="term" value="F:peptide transmembrane transporter activity"/>
    <property type="evidence" value="ECO:0007669"/>
    <property type="project" value="TreeGrafter"/>
</dbReference>
<dbReference type="CDD" id="cd08493">
    <property type="entry name" value="PBP2_DppA_like"/>
    <property type="match status" value="1"/>
</dbReference>
<gene>
    <name evidence="4" type="ordered locus">Dde_3174</name>
</gene>
<evidence type="ECO:0000313" key="5">
    <source>
        <dbReference type="Proteomes" id="UP000002710"/>
    </source>
</evidence>
<dbReference type="eggNOG" id="COG0747">
    <property type="taxonomic scope" value="Bacteria"/>
</dbReference>
<dbReference type="Pfam" id="PF00496">
    <property type="entry name" value="SBP_bac_5"/>
    <property type="match status" value="1"/>
</dbReference>
<dbReference type="PIRSF" id="PIRSF002741">
    <property type="entry name" value="MppA"/>
    <property type="match status" value="1"/>
</dbReference>
<dbReference type="PANTHER" id="PTHR30290">
    <property type="entry name" value="PERIPLASMIC BINDING COMPONENT OF ABC TRANSPORTER"/>
    <property type="match status" value="1"/>
</dbReference>